<feature type="non-terminal residue" evidence="2">
    <location>
        <position position="1"/>
    </location>
</feature>
<dbReference type="EMBL" id="CAJOBI010136349">
    <property type="protein sequence ID" value="CAF4747317.1"/>
    <property type="molecule type" value="Genomic_DNA"/>
</dbReference>
<dbReference type="AlphaFoldDB" id="A0A8S3B609"/>
<keyword evidence="1" id="KW-0175">Coiled coil</keyword>
<evidence type="ECO:0000313" key="2">
    <source>
        <dbReference type="EMBL" id="CAF4747317.1"/>
    </source>
</evidence>
<organism evidence="2 3">
    <name type="scientific">Rotaria magnacalcarata</name>
    <dbReference type="NCBI Taxonomy" id="392030"/>
    <lineage>
        <taxon>Eukaryota</taxon>
        <taxon>Metazoa</taxon>
        <taxon>Spiralia</taxon>
        <taxon>Gnathifera</taxon>
        <taxon>Rotifera</taxon>
        <taxon>Eurotatoria</taxon>
        <taxon>Bdelloidea</taxon>
        <taxon>Philodinida</taxon>
        <taxon>Philodinidae</taxon>
        <taxon>Rotaria</taxon>
    </lineage>
</organism>
<gene>
    <name evidence="2" type="ORF">SMN809_LOCUS44974</name>
</gene>
<name>A0A8S3B609_9BILA</name>
<dbReference type="Proteomes" id="UP000676336">
    <property type="component" value="Unassembled WGS sequence"/>
</dbReference>
<evidence type="ECO:0000313" key="3">
    <source>
        <dbReference type="Proteomes" id="UP000676336"/>
    </source>
</evidence>
<evidence type="ECO:0000256" key="1">
    <source>
        <dbReference type="SAM" id="Coils"/>
    </source>
</evidence>
<reference evidence="2" key="1">
    <citation type="submission" date="2021-02" db="EMBL/GenBank/DDBJ databases">
        <authorList>
            <person name="Nowell W R."/>
        </authorList>
    </citation>
    <scope>NUCLEOTIDE SEQUENCE</scope>
</reference>
<sequence>VSQDKKSNDAIRKPVLSVDKENEIEKRRRELAKQKEAREKQAKEEVCWKKMKILLQS</sequence>
<proteinExistence type="predicted"/>
<protein>
    <submittedName>
        <fullName evidence="2">Uncharacterized protein</fullName>
    </submittedName>
</protein>
<comment type="caution">
    <text evidence="2">The sequence shown here is derived from an EMBL/GenBank/DDBJ whole genome shotgun (WGS) entry which is preliminary data.</text>
</comment>
<feature type="coiled-coil region" evidence="1">
    <location>
        <begin position="17"/>
        <end position="44"/>
    </location>
</feature>
<accession>A0A8S3B609</accession>